<gene>
    <name evidence="1" type="ORF">GCM10023149_13500</name>
</gene>
<dbReference type="EMBL" id="BAABFT010000003">
    <property type="protein sequence ID" value="GAA4316495.1"/>
    <property type="molecule type" value="Genomic_DNA"/>
</dbReference>
<name>A0ABP8G3W8_9SPHI</name>
<dbReference type="Proteomes" id="UP001500582">
    <property type="component" value="Unassembled WGS sequence"/>
</dbReference>
<accession>A0ABP8G3W8</accession>
<organism evidence="1 2">
    <name type="scientific">Mucilaginibacter gynuensis</name>
    <dbReference type="NCBI Taxonomy" id="1302236"/>
    <lineage>
        <taxon>Bacteria</taxon>
        <taxon>Pseudomonadati</taxon>
        <taxon>Bacteroidota</taxon>
        <taxon>Sphingobacteriia</taxon>
        <taxon>Sphingobacteriales</taxon>
        <taxon>Sphingobacteriaceae</taxon>
        <taxon>Mucilaginibacter</taxon>
    </lineage>
</organism>
<evidence type="ECO:0000313" key="1">
    <source>
        <dbReference type="EMBL" id="GAA4316495.1"/>
    </source>
</evidence>
<protein>
    <submittedName>
        <fullName evidence="1">Uncharacterized protein</fullName>
    </submittedName>
</protein>
<dbReference type="RefSeq" id="WP_345210254.1">
    <property type="nucleotide sequence ID" value="NZ_BAABFT010000003.1"/>
</dbReference>
<comment type="caution">
    <text evidence="1">The sequence shown here is derived from an EMBL/GenBank/DDBJ whole genome shotgun (WGS) entry which is preliminary data.</text>
</comment>
<proteinExistence type="predicted"/>
<reference evidence="2" key="1">
    <citation type="journal article" date="2019" name="Int. J. Syst. Evol. Microbiol.">
        <title>The Global Catalogue of Microorganisms (GCM) 10K type strain sequencing project: providing services to taxonomists for standard genome sequencing and annotation.</title>
        <authorList>
            <consortium name="The Broad Institute Genomics Platform"/>
            <consortium name="The Broad Institute Genome Sequencing Center for Infectious Disease"/>
            <person name="Wu L."/>
            <person name="Ma J."/>
        </authorList>
    </citation>
    <scope>NUCLEOTIDE SEQUENCE [LARGE SCALE GENOMIC DNA]</scope>
    <source>
        <strain evidence="2">JCM 17705</strain>
    </source>
</reference>
<keyword evidence="2" id="KW-1185">Reference proteome</keyword>
<evidence type="ECO:0000313" key="2">
    <source>
        <dbReference type="Proteomes" id="UP001500582"/>
    </source>
</evidence>
<sequence length="107" mass="12487">MDEQAIENQARIFLYDLMNSRHEHGFHADDTWNLSLVSITDRAQIEKDYYPAIAVKIIPEILLQVYVEVKAKLKQALNKEEVLLDVKTVLNSDLKYIVAYNPKRIRT</sequence>